<evidence type="ECO:0000259" key="2">
    <source>
        <dbReference type="Pfam" id="PF12697"/>
    </source>
</evidence>
<reference evidence="3 4" key="1">
    <citation type="journal article" date="2009" name="Stand. Genomic Sci.">
        <title>Complete genome sequence of Pirellula staleyi type strain (ATCC 27377).</title>
        <authorList>
            <person name="Clum A."/>
            <person name="Tindall B.J."/>
            <person name="Sikorski J."/>
            <person name="Ivanova N."/>
            <person name="Mavrommatis K."/>
            <person name="Lucas S."/>
            <person name="Glavina del Rio T."/>
            <person name="Nolan M."/>
            <person name="Chen F."/>
            <person name="Tice H."/>
            <person name="Pitluck S."/>
            <person name="Cheng J.F."/>
            <person name="Chertkov O."/>
            <person name="Brettin T."/>
            <person name="Han C."/>
            <person name="Detter J.C."/>
            <person name="Kuske C."/>
            <person name="Bruce D."/>
            <person name="Goodwin L."/>
            <person name="Ovchinikova G."/>
            <person name="Pati A."/>
            <person name="Mikhailova N."/>
            <person name="Chen A."/>
            <person name="Palaniappan K."/>
            <person name="Land M."/>
            <person name="Hauser L."/>
            <person name="Chang Y.J."/>
            <person name="Jeffries C.D."/>
            <person name="Chain P."/>
            <person name="Rohde M."/>
            <person name="Goker M."/>
            <person name="Bristow J."/>
            <person name="Eisen J.A."/>
            <person name="Markowitz V."/>
            <person name="Hugenholtz P."/>
            <person name="Kyrpides N.C."/>
            <person name="Klenk H.P."/>
            <person name="Lapidus A."/>
        </authorList>
    </citation>
    <scope>NUCLEOTIDE SEQUENCE [LARGE SCALE GENOMIC DNA]</scope>
    <source>
        <strain evidence="4">ATCC 27377 / DSM 6068 / ICPB 4128</strain>
    </source>
</reference>
<keyword evidence="1" id="KW-0812">Transmembrane</keyword>
<dbReference type="OrthoDB" id="869379at2"/>
<proteinExistence type="predicted"/>
<dbReference type="HOGENOM" id="CLU_016928_0_0_0"/>
<evidence type="ECO:0000313" key="4">
    <source>
        <dbReference type="Proteomes" id="UP000001887"/>
    </source>
</evidence>
<dbReference type="PANTHER" id="PTHR37946:SF1">
    <property type="entry name" value="SLL1969 PROTEIN"/>
    <property type="match status" value="1"/>
</dbReference>
<keyword evidence="1" id="KW-0472">Membrane</keyword>
<dbReference type="Gene3D" id="3.40.50.1820">
    <property type="entry name" value="alpha/beta hydrolase"/>
    <property type="match status" value="1"/>
</dbReference>
<sequence length="606" mass="67181">MLEHPRVDPLHWLVMRPTAVPISTALFVALAIGLAGCSSLQKWRKAPGEPFLSAAQATAPTADPAQSLPPPGSVERYFEQCAQYWFALQSLPASHERGALLRGYNAALGKLLTAACEQGRFDPERGLVIVEGDQSTMVPVDYEGFAWNPSDFQRWHLPPHRYEPLLRRRYQCDGIGFPLVVERARCNLDPVEERFYPERSYFSATPVLRFRACEPHELPAGEGASTLASQAELTFYNPHQHPAGEADDPARIAQNLSAAQLIQLQSSPRTYFAGFVEPAGGVSSAELDFVTPYQPGKIPVVLIHGLYSDPLSWADMSNDLRSVPEFNAQYQLWTFRYPTGQGFLQSATALRRELRAAVELLDPEHSDPALRQMILVGHSMGGLVAKLQITHSEELIWNRLANRPLEEIVTTDRARRFLSENCFFDPAPHVSRVIFIATPHAGSLMSSTLVGRGASLLVDPAPEQVAMLEQLTRDNPATFDPRIGSRLPTSIDMLSPHSPLLEVMRRMQIKHDVKLHSILGCAKPFSLDGPSDGVVSVRSATHPWVESELAINAPHADVHRTIEASEEVLRILRLPPTSYRHLRFVAPRASSTAERAELHLESNSAE</sequence>
<keyword evidence="4" id="KW-1185">Reference proteome</keyword>
<protein>
    <recommendedName>
        <fullName evidence="2">AB hydrolase-1 domain-containing protein</fullName>
    </recommendedName>
</protein>
<dbReference type="KEGG" id="psl:Psta_2287"/>
<dbReference type="eggNOG" id="COG1075">
    <property type="taxonomic scope" value="Bacteria"/>
</dbReference>
<evidence type="ECO:0000313" key="3">
    <source>
        <dbReference type="EMBL" id="ADB16957.1"/>
    </source>
</evidence>
<keyword evidence="1" id="KW-1133">Transmembrane helix</keyword>
<dbReference type="Proteomes" id="UP000001887">
    <property type="component" value="Chromosome"/>
</dbReference>
<name>D2R3K3_PIRSD</name>
<organism evidence="3 4">
    <name type="scientific">Pirellula staleyi (strain ATCC 27377 / DSM 6068 / ICPB 4128)</name>
    <name type="common">Pirella staleyi</name>
    <dbReference type="NCBI Taxonomy" id="530564"/>
    <lineage>
        <taxon>Bacteria</taxon>
        <taxon>Pseudomonadati</taxon>
        <taxon>Planctomycetota</taxon>
        <taxon>Planctomycetia</taxon>
        <taxon>Pirellulales</taxon>
        <taxon>Pirellulaceae</taxon>
        <taxon>Pirellula</taxon>
    </lineage>
</organism>
<dbReference type="STRING" id="530564.Psta_2287"/>
<dbReference type="InterPro" id="IPR000073">
    <property type="entry name" value="AB_hydrolase_1"/>
</dbReference>
<gene>
    <name evidence="3" type="ordered locus">Psta_2287</name>
</gene>
<dbReference type="SUPFAM" id="SSF53474">
    <property type="entry name" value="alpha/beta-Hydrolases"/>
    <property type="match status" value="1"/>
</dbReference>
<accession>D2R3K3</accession>
<dbReference type="EMBL" id="CP001848">
    <property type="protein sequence ID" value="ADB16957.1"/>
    <property type="molecule type" value="Genomic_DNA"/>
</dbReference>
<dbReference type="PANTHER" id="PTHR37946">
    <property type="entry name" value="SLL1969 PROTEIN"/>
    <property type="match status" value="1"/>
</dbReference>
<feature type="transmembrane region" description="Helical" evidence="1">
    <location>
        <begin position="20"/>
        <end position="40"/>
    </location>
</feature>
<evidence type="ECO:0000256" key="1">
    <source>
        <dbReference type="SAM" id="Phobius"/>
    </source>
</evidence>
<feature type="domain" description="AB hydrolase-1" evidence="2">
    <location>
        <begin position="300"/>
        <end position="472"/>
    </location>
</feature>
<dbReference type="InterPro" id="IPR029058">
    <property type="entry name" value="AB_hydrolase_fold"/>
</dbReference>
<dbReference type="AlphaFoldDB" id="D2R3K3"/>
<dbReference type="Pfam" id="PF12697">
    <property type="entry name" value="Abhydrolase_6"/>
    <property type="match status" value="1"/>
</dbReference>